<dbReference type="SUPFAM" id="SSF56935">
    <property type="entry name" value="Porins"/>
    <property type="match status" value="1"/>
</dbReference>
<dbReference type="SMART" id="SM00965">
    <property type="entry name" value="STN"/>
    <property type="match status" value="1"/>
</dbReference>
<proteinExistence type="inferred from homology"/>
<dbReference type="InterPro" id="IPR012910">
    <property type="entry name" value="Plug_dom"/>
</dbReference>
<dbReference type="Proteomes" id="UP000325161">
    <property type="component" value="Chromosome"/>
</dbReference>
<dbReference type="Gene3D" id="2.40.170.20">
    <property type="entry name" value="TonB-dependent receptor, beta-barrel domain"/>
    <property type="match status" value="1"/>
</dbReference>
<keyword evidence="4" id="KW-1134">Transmembrane beta strand</keyword>
<accession>A0A5C0ASH9</accession>
<dbReference type="PANTHER" id="PTHR32552:SF82">
    <property type="entry name" value="FCUA PROTEIN"/>
    <property type="match status" value="1"/>
</dbReference>
<evidence type="ECO:0000256" key="3">
    <source>
        <dbReference type="ARBA" id="ARBA00022448"/>
    </source>
</evidence>
<evidence type="ECO:0000256" key="8">
    <source>
        <dbReference type="ARBA" id="ARBA00023237"/>
    </source>
</evidence>
<dbReference type="GO" id="GO:0009279">
    <property type="term" value="C:cell outer membrane"/>
    <property type="evidence" value="ECO:0007669"/>
    <property type="project" value="UniProtKB-SubCell"/>
</dbReference>
<evidence type="ECO:0000256" key="7">
    <source>
        <dbReference type="ARBA" id="ARBA00023170"/>
    </source>
</evidence>
<dbReference type="InterPro" id="IPR036942">
    <property type="entry name" value="Beta-barrel_TonB_sf"/>
</dbReference>
<dbReference type="Pfam" id="PF07660">
    <property type="entry name" value="STN"/>
    <property type="match status" value="1"/>
</dbReference>
<dbReference type="InterPro" id="IPR011662">
    <property type="entry name" value="Secretin/TonB_short_N"/>
</dbReference>
<keyword evidence="3" id="KW-0813">Transport</keyword>
<dbReference type="AlphaFoldDB" id="A0A5C0ASH9"/>
<organism evidence="10 11">
    <name type="scientific">Pigmentiphaga aceris</name>
    <dbReference type="NCBI Taxonomy" id="1940612"/>
    <lineage>
        <taxon>Bacteria</taxon>
        <taxon>Pseudomonadati</taxon>
        <taxon>Pseudomonadota</taxon>
        <taxon>Betaproteobacteria</taxon>
        <taxon>Burkholderiales</taxon>
        <taxon>Alcaligenaceae</taxon>
        <taxon>Pigmentiphaga</taxon>
    </lineage>
</organism>
<evidence type="ECO:0000256" key="5">
    <source>
        <dbReference type="ARBA" id="ARBA00022692"/>
    </source>
</evidence>
<keyword evidence="5" id="KW-0812">Transmembrane</keyword>
<dbReference type="InterPro" id="IPR037066">
    <property type="entry name" value="Plug_dom_sf"/>
</dbReference>
<reference evidence="10 11" key="1">
    <citation type="submission" date="2019-08" db="EMBL/GenBank/DDBJ databases">
        <title>Amphibian skin-associated Pigmentiphaga: genome sequence and occurrence across geography and hosts.</title>
        <authorList>
            <person name="Bletz M.C."/>
            <person name="Bunk B."/>
            <person name="Sproeer C."/>
            <person name="Biwer P."/>
            <person name="Reiter S."/>
            <person name="Rabemananjara F.C.E."/>
            <person name="Schulz S."/>
            <person name="Overmann J."/>
            <person name="Vences M."/>
        </authorList>
    </citation>
    <scope>NUCLEOTIDE SEQUENCE [LARGE SCALE GENOMIC DNA]</scope>
    <source>
        <strain evidence="10 11">Mada1488</strain>
    </source>
</reference>
<evidence type="ECO:0000259" key="9">
    <source>
        <dbReference type="SMART" id="SM00965"/>
    </source>
</evidence>
<evidence type="ECO:0000313" key="11">
    <source>
        <dbReference type="Proteomes" id="UP000325161"/>
    </source>
</evidence>
<dbReference type="InterPro" id="IPR039426">
    <property type="entry name" value="TonB-dep_rcpt-like"/>
</dbReference>
<evidence type="ECO:0000256" key="6">
    <source>
        <dbReference type="ARBA" id="ARBA00023136"/>
    </source>
</evidence>
<dbReference type="PANTHER" id="PTHR32552">
    <property type="entry name" value="FERRICHROME IRON RECEPTOR-RELATED"/>
    <property type="match status" value="1"/>
</dbReference>
<evidence type="ECO:0000256" key="2">
    <source>
        <dbReference type="ARBA" id="ARBA00009810"/>
    </source>
</evidence>
<comment type="similarity">
    <text evidence="2">Belongs to the TonB-dependent receptor family.</text>
</comment>
<evidence type="ECO:0000313" key="10">
    <source>
        <dbReference type="EMBL" id="QEI04564.1"/>
    </source>
</evidence>
<sequence>MADGKVMQAKSVAGASARAGATNTRGRAAPVLLAAAMLLAPMAIHAQETSARSYALPASALDTALTRFGNDAGILLSFDSTLTASKSTTGLRGTYTVSQGLAALLAGTGLEAAQRPDGSYTLRRAPAAAGPAGAAVLPAVTVTGSAYSVARSELPAPYAGGQVARGAGAGVLGTRDLLDTPFAVTSFTEKTIKDQQAQSVADVVVNDASVRNVDPTNTGYANTYTVRGLILGNGSIALGGLFGLAPNNQTTLAGIERVEVMKGPTAFLNGMSPSGTAGAINLVPKRAGETALTEFTASYMSDSQVGGHLDVGRRFGVDNAFGVRVNGLYRNGDTSVDGQSQKLSAGSVGLDFRHERVRLSADAGYQKIDTDRANSTIAPQVGQLVPDSPSASKSFMSPWNLVETTDYFGLVRGEFDVSPSHTIYASMGKSHNDWKQILDFGTLLRSNGDFRSTSNLNYTGIDRTVAEIGWRGRVATGPVQHEFNVGANRYRADRTSVGTIGLGTIASNI</sequence>
<dbReference type="Pfam" id="PF07715">
    <property type="entry name" value="Plug"/>
    <property type="match status" value="1"/>
</dbReference>
<evidence type="ECO:0000256" key="4">
    <source>
        <dbReference type="ARBA" id="ARBA00022452"/>
    </source>
</evidence>
<dbReference type="Gene3D" id="3.55.50.30">
    <property type="match status" value="1"/>
</dbReference>
<dbReference type="OrthoDB" id="5346107at2"/>
<comment type="subcellular location">
    <subcellularLocation>
        <location evidence="1">Cell outer membrane</location>
        <topology evidence="1">Multi-pass membrane protein</topology>
    </subcellularLocation>
</comment>
<keyword evidence="11" id="KW-1185">Reference proteome</keyword>
<protein>
    <submittedName>
        <fullName evidence="10">TonB-dependent receptor</fullName>
    </submittedName>
</protein>
<evidence type="ECO:0000256" key="1">
    <source>
        <dbReference type="ARBA" id="ARBA00004571"/>
    </source>
</evidence>
<gene>
    <name evidence="10" type="ORF">FXN63_00990</name>
</gene>
<dbReference type="EMBL" id="CP043046">
    <property type="protein sequence ID" value="QEI04564.1"/>
    <property type="molecule type" value="Genomic_DNA"/>
</dbReference>
<feature type="domain" description="Secretin/TonB short N-terminal" evidence="9">
    <location>
        <begin position="74"/>
        <end position="125"/>
    </location>
</feature>
<dbReference type="KEGG" id="pacr:FXN63_00990"/>
<keyword evidence="6" id="KW-0472">Membrane</keyword>
<keyword evidence="8" id="KW-0998">Cell outer membrane</keyword>
<name>A0A5C0ASH9_9BURK</name>
<dbReference type="Gene3D" id="2.170.130.10">
    <property type="entry name" value="TonB-dependent receptor, plug domain"/>
    <property type="match status" value="1"/>
</dbReference>
<dbReference type="GO" id="GO:0015344">
    <property type="term" value="F:siderophore uptake transmembrane transporter activity"/>
    <property type="evidence" value="ECO:0007669"/>
    <property type="project" value="TreeGrafter"/>
</dbReference>
<keyword evidence="7 10" id="KW-0675">Receptor</keyword>